<dbReference type="EMBL" id="JACXYZ010000001">
    <property type="protein sequence ID" value="MBD3923653.1"/>
    <property type="molecule type" value="Genomic_DNA"/>
</dbReference>
<sequence>MTTEDQQVPARARTHHVALVHDGAVWSADGALPTFVHADEDDGDPTRTATRHVADGVHAAPPVRLPKPDEDVRADILHVLALRDDPDRVTGGTWLPIGDLPEPFGAKVGTALAQHTGTAPRQRPDWFRAGWYDRVEAWIDDLLTVRGRRRTGPVRTHRVWSISAVLEVPTSDGVLWFKACCDHFRAEAAILHRLSERLPDLVPIVVAADEAEGWLLMEPLAGASDRAAGAPQALAPVWAAAQLASLDWLDALRASGCPDRGLEPTLAAWRRVLADDPEMALLADDERVAVLGAADEVEAQVREFWATGLPDTLAHGDLHLGNVAYDGQALRLFDWTDACISHPFLDGSHLAYFVASDTAGEDTDQLVGAFAEPWREAYPDADVDRALALAPLADLVFQTVTFAGIAAATEEGAGDFTGVVAQLVRSSARRVGALPADT</sequence>
<dbReference type="Gene3D" id="3.90.1200.10">
    <property type="match status" value="1"/>
</dbReference>
<feature type="domain" description="Aminoglycoside phosphotransferase" evidence="1">
    <location>
        <begin position="184"/>
        <end position="372"/>
    </location>
</feature>
<name>A0ABR8N683_9ACTN</name>
<dbReference type="InterPro" id="IPR002575">
    <property type="entry name" value="Aminoglycoside_PTrfase"/>
</dbReference>
<dbReference type="RefSeq" id="WP_191193502.1">
    <property type="nucleotide sequence ID" value="NZ_JACXYZ010000001.1"/>
</dbReference>
<comment type="caution">
    <text evidence="2">The sequence shown here is derived from an EMBL/GenBank/DDBJ whole genome shotgun (WGS) entry which is preliminary data.</text>
</comment>
<evidence type="ECO:0000313" key="3">
    <source>
        <dbReference type="Proteomes" id="UP000618818"/>
    </source>
</evidence>
<dbReference type="InterPro" id="IPR011009">
    <property type="entry name" value="Kinase-like_dom_sf"/>
</dbReference>
<reference evidence="2 3" key="1">
    <citation type="submission" date="2020-09" db="EMBL/GenBank/DDBJ databases">
        <title>novel species in genus Nocardioides.</title>
        <authorList>
            <person name="Zhang G."/>
        </authorList>
    </citation>
    <scope>NUCLEOTIDE SEQUENCE [LARGE SCALE GENOMIC DNA]</scope>
    <source>
        <strain evidence="2 3">KCTC 39551</strain>
    </source>
</reference>
<protein>
    <submittedName>
        <fullName evidence="2">Aminoglycoside phosphotransferase family protein</fullName>
    </submittedName>
</protein>
<dbReference type="Pfam" id="PF01636">
    <property type="entry name" value="APH"/>
    <property type="match status" value="1"/>
</dbReference>
<evidence type="ECO:0000259" key="1">
    <source>
        <dbReference type="Pfam" id="PF01636"/>
    </source>
</evidence>
<accession>A0ABR8N683</accession>
<dbReference type="SUPFAM" id="SSF56112">
    <property type="entry name" value="Protein kinase-like (PK-like)"/>
    <property type="match status" value="1"/>
</dbReference>
<proteinExistence type="predicted"/>
<dbReference type="Proteomes" id="UP000618818">
    <property type="component" value="Unassembled WGS sequence"/>
</dbReference>
<evidence type="ECO:0000313" key="2">
    <source>
        <dbReference type="EMBL" id="MBD3923653.1"/>
    </source>
</evidence>
<gene>
    <name evidence="2" type="ORF">IEZ26_03395</name>
</gene>
<keyword evidence="3" id="KW-1185">Reference proteome</keyword>
<organism evidence="2 3">
    <name type="scientific">Nocardioides cavernae</name>
    <dbReference type="NCBI Taxonomy" id="1921566"/>
    <lineage>
        <taxon>Bacteria</taxon>
        <taxon>Bacillati</taxon>
        <taxon>Actinomycetota</taxon>
        <taxon>Actinomycetes</taxon>
        <taxon>Propionibacteriales</taxon>
        <taxon>Nocardioidaceae</taxon>
        <taxon>Nocardioides</taxon>
    </lineage>
</organism>